<sequence>MRLIAIVHHFIVTENLVTTYADISNDRNKVHLCLKTAKEKGFEDRIAHGMLILAIHSTLCTPLLEKGWALSNVKSKFVHPIYIHDKLELSSTITYHSTKKCTATISCTNFHNKTTFYGKMVFVRRSEN</sequence>
<dbReference type="CDD" id="cd03441">
    <property type="entry name" value="R_hydratase_like"/>
    <property type="match status" value="1"/>
</dbReference>
<feature type="domain" description="MaoC-like" evidence="1">
    <location>
        <begin position="12"/>
        <end position="95"/>
    </location>
</feature>
<dbReference type="Pfam" id="PF01575">
    <property type="entry name" value="MaoC_dehydratas"/>
    <property type="match status" value="1"/>
</dbReference>
<protein>
    <submittedName>
        <fullName evidence="2">MaoC family dehydratase</fullName>
    </submittedName>
</protein>
<reference evidence="2" key="2">
    <citation type="submission" date="2021-04" db="EMBL/GenBank/DDBJ databases">
        <authorList>
            <person name="Gilroy R."/>
        </authorList>
    </citation>
    <scope>NUCLEOTIDE SEQUENCE</scope>
    <source>
        <strain evidence="2">CHK169-2315</strain>
    </source>
</reference>
<dbReference type="EMBL" id="DXHX01000136">
    <property type="protein sequence ID" value="HIV75367.1"/>
    <property type="molecule type" value="Genomic_DNA"/>
</dbReference>
<evidence type="ECO:0000313" key="3">
    <source>
        <dbReference type="Proteomes" id="UP000823937"/>
    </source>
</evidence>
<dbReference type="SUPFAM" id="SSF54637">
    <property type="entry name" value="Thioesterase/thiol ester dehydrase-isomerase"/>
    <property type="match status" value="1"/>
</dbReference>
<dbReference type="Gene3D" id="3.10.129.10">
    <property type="entry name" value="Hotdog Thioesterase"/>
    <property type="match status" value="1"/>
</dbReference>
<dbReference type="AlphaFoldDB" id="A0A9D1PNM7"/>
<dbReference type="InterPro" id="IPR029069">
    <property type="entry name" value="HotDog_dom_sf"/>
</dbReference>
<dbReference type="Proteomes" id="UP000823937">
    <property type="component" value="Unassembled WGS sequence"/>
</dbReference>
<evidence type="ECO:0000259" key="1">
    <source>
        <dbReference type="Pfam" id="PF01575"/>
    </source>
</evidence>
<proteinExistence type="predicted"/>
<comment type="caution">
    <text evidence="2">The sequence shown here is derived from an EMBL/GenBank/DDBJ whole genome shotgun (WGS) entry which is preliminary data.</text>
</comment>
<name>A0A9D1PNM7_9BACI</name>
<evidence type="ECO:0000313" key="2">
    <source>
        <dbReference type="EMBL" id="HIV75367.1"/>
    </source>
</evidence>
<gene>
    <name evidence="2" type="ORF">H9895_09835</name>
</gene>
<reference evidence="2" key="1">
    <citation type="journal article" date="2021" name="PeerJ">
        <title>Extensive microbial diversity within the chicken gut microbiome revealed by metagenomics and culture.</title>
        <authorList>
            <person name="Gilroy R."/>
            <person name="Ravi A."/>
            <person name="Getino M."/>
            <person name="Pursley I."/>
            <person name="Horton D.L."/>
            <person name="Alikhan N.F."/>
            <person name="Baker D."/>
            <person name="Gharbi K."/>
            <person name="Hall N."/>
            <person name="Watson M."/>
            <person name="Adriaenssens E.M."/>
            <person name="Foster-Nyarko E."/>
            <person name="Jarju S."/>
            <person name="Secka A."/>
            <person name="Antonio M."/>
            <person name="Oren A."/>
            <person name="Chaudhuri R.R."/>
            <person name="La Ragione R."/>
            <person name="Hildebrand F."/>
            <person name="Pallen M.J."/>
        </authorList>
    </citation>
    <scope>NUCLEOTIDE SEQUENCE</scope>
    <source>
        <strain evidence="2">CHK169-2315</strain>
    </source>
</reference>
<accession>A0A9D1PNM7</accession>
<organism evidence="2 3">
    <name type="scientific">Candidatus Pseudogracilibacillus intestinigallinarum</name>
    <dbReference type="NCBI Taxonomy" id="2838742"/>
    <lineage>
        <taxon>Bacteria</taxon>
        <taxon>Bacillati</taxon>
        <taxon>Bacillota</taxon>
        <taxon>Bacilli</taxon>
        <taxon>Bacillales</taxon>
        <taxon>Bacillaceae</taxon>
        <taxon>Pseudogracilibacillus</taxon>
    </lineage>
</organism>
<dbReference type="InterPro" id="IPR002539">
    <property type="entry name" value="MaoC-like_dom"/>
</dbReference>